<evidence type="ECO:0000313" key="4">
    <source>
        <dbReference type="Proteomes" id="UP000229307"/>
    </source>
</evidence>
<dbReference type="InterPro" id="IPR013320">
    <property type="entry name" value="ConA-like_dom_sf"/>
</dbReference>
<reference evidence="4" key="1">
    <citation type="submission" date="2017-09" db="EMBL/GenBank/DDBJ databases">
        <title>Depth-based differentiation of microbial function through sediment-hosted aquifers and enrichment of novel symbionts in the deep terrestrial subsurface.</title>
        <authorList>
            <person name="Probst A.J."/>
            <person name="Ladd B."/>
            <person name="Jarett J.K."/>
            <person name="Geller-Mcgrath D.E."/>
            <person name="Sieber C.M.K."/>
            <person name="Emerson J.B."/>
            <person name="Anantharaman K."/>
            <person name="Thomas B.C."/>
            <person name="Malmstrom R."/>
            <person name="Stieglmeier M."/>
            <person name="Klingl A."/>
            <person name="Woyke T."/>
            <person name="Ryan C.M."/>
            <person name="Banfield J.F."/>
        </authorList>
    </citation>
    <scope>NUCLEOTIDE SEQUENCE [LARGE SCALE GENOMIC DNA]</scope>
</reference>
<comment type="caution">
    <text evidence="3">The sequence shown here is derived from an EMBL/GenBank/DDBJ whole genome shotgun (WGS) entry which is preliminary data.</text>
</comment>
<feature type="non-terminal residue" evidence="3">
    <location>
        <position position="1384"/>
    </location>
</feature>
<dbReference type="Pfam" id="PF06439">
    <property type="entry name" value="3keto-disac_hyd"/>
    <property type="match status" value="1"/>
</dbReference>
<sequence>MINNSVFNKFGRFAKRQKLIPAIALIAVYCLLSSVTVYAGTAIKTVEYYVDQATGQIDASANHDGSLSIYIPESNFSLVNAWVEVYWEGDTLSTTGYIEIDGTNTENYNPIDQTGENFHCLVRYNAYNALSGMSGNGTTNGTYTIRTNFNRTRDNESIKLYLTYKYDDTSETQLKTVRFFAGTRNTSLAINNTQTFSHTPYIPESSYAIQSLWYEWHGHPADPDVALTDASAIFSLNSGSDQNPKLREGDDNSTGEWLYLYNPSSYPTIGSSNNVSIMASGVAEYCISAELVITYIYNDSLSNTFITTVRRFLGEADNPGVAVQNHNIPLYFPEAPYSPQIRSVYGILRTASEDGFDITMSQNFGQDTLTFDIAPGSSMVSQSTILYDFSSQYSNAKDRDILNCRANFTAAQNGWSIEMVYTYEYPKQATRRQKTVYYTAGSGESMQDLSTATGTKTYTANVDMPEAERDTIVNVCVNASGFYLDGTADQPCRFNINVNSGLTDYITLDLDYAEGCFYQRIKNITGEITGSGANTINVNLRDAANAERSHISNAVVYATYQTVTADETRSFIKVAQTRIPATGTQADVTVFVKDNYSRAIANKSVTLYTTRGTGQTTINGSPATTDANGMCTFVISSTEGGQDEIYATADGKTIRRGVYNGLVLSIPMEENGGDTTYDQSGYNNNGAISGSPAWDTGYWSSKDINFDGINDYVDCGIANLNISNSVTVMAWVNLNATEAWDRIVIRSPWPNNDFGLLLGDNYNAGFAVWIGGIEYNAYSDSYVQPGQWCHLAGTYNGTYVKMYINAALAKANAASGNVDNNGGNLNIARDPNTGSPVNARVDEVKIYNRVLYPEEIYAEYTGKCTVLFYDISVDETRSALLANPATVSITGPESSTVTTTIRNSWSIPLSGRNVTLTTARGPGQTNISSPNLKTTNAGGQCSWTVSSANIGYDTITAVCEGNSITNLFFDSFEFLGSFSNWTCHQGLWSVENGYIKGLNSGDDGYLAYGISAGDVNWRDYFLSVRMRPVASSGEDLRDSFRIGFRYIDANNGYTLEFLRPGNNMYLHKKANGISTGYGADSNPLASSNPIFNISFGTWYNVLIRVLTNRITVWVDGTQYIDCYDTNVLNVPYVPNGRIMLSAHDYTGGAGPHDTEADFDDVKVYPCLVRFRVVATKFVFVTPPRTITTNNPTDFITVQAQDANGNLDIDYWDTVVLTSTGAGSFSLNVTPWVNTTTIYLTTGSVTFYYKNANAGTQTITASRFDNPAVSAGTQVEIILAPSACETQSYLRTNTGALPADGTTRCTVTLIINDTFGYPISGRTATLVTSRGSFYDTISGYAAPYGNTQTSDVNGQCTFTVWSGYMGEDTFTATCGGKTLTENICG</sequence>
<name>A0A2M7S613_9BACT</name>
<dbReference type="InterPro" id="IPR010496">
    <property type="entry name" value="AL/BT2_dom"/>
</dbReference>
<feature type="domain" description="Big-1" evidence="2">
    <location>
        <begin position="1285"/>
        <end position="1383"/>
    </location>
</feature>
<feature type="domain" description="Big-1" evidence="2">
    <location>
        <begin position="876"/>
        <end position="968"/>
    </location>
</feature>
<accession>A0A2M7S613</accession>
<dbReference type="Gene3D" id="2.60.40.10">
    <property type="entry name" value="Immunoglobulins"/>
    <property type="match status" value="3"/>
</dbReference>
<dbReference type="SMART" id="SM00634">
    <property type="entry name" value="BID_1"/>
    <property type="match status" value="3"/>
</dbReference>
<dbReference type="InterPro" id="IPR008964">
    <property type="entry name" value="Invasin/intimin_cell_adhesion"/>
</dbReference>
<evidence type="ECO:0000256" key="1">
    <source>
        <dbReference type="ARBA" id="ARBA00010116"/>
    </source>
</evidence>
<gene>
    <name evidence="3" type="ORF">COY52_10620</name>
</gene>
<dbReference type="EMBL" id="PFMR01000290">
    <property type="protein sequence ID" value="PIZ14960.1"/>
    <property type="molecule type" value="Genomic_DNA"/>
</dbReference>
<dbReference type="GO" id="GO:0016787">
    <property type="term" value="F:hydrolase activity"/>
    <property type="evidence" value="ECO:0007669"/>
    <property type="project" value="InterPro"/>
</dbReference>
<evidence type="ECO:0000313" key="3">
    <source>
        <dbReference type="EMBL" id="PIZ14960.1"/>
    </source>
</evidence>
<organism evidence="3 4">
    <name type="scientific">Candidatus Desantisbacteria bacterium CG_4_10_14_0_8_um_filter_48_22</name>
    <dbReference type="NCBI Taxonomy" id="1974543"/>
    <lineage>
        <taxon>Bacteria</taxon>
        <taxon>Candidatus Desantisiibacteriota</taxon>
    </lineage>
</organism>
<dbReference type="Gene3D" id="2.60.120.200">
    <property type="match status" value="1"/>
</dbReference>
<dbReference type="Pfam" id="PF02369">
    <property type="entry name" value="Big_1"/>
    <property type="match status" value="1"/>
</dbReference>
<protein>
    <recommendedName>
        <fullName evidence="2">Big-1 domain-containing protein</fullName>
    </recommendedName>
</protein>
<dbReference type="InterPro" id="IPR003344">
    <property type="entry name" value="Big_1_dom"/>
</dbReference>
<comment type="similarity">
    <text evidence="1">Belongs to the intimin/invasin family.</text>
</comment>
<evidence type="ECO:0000259" key="2">
    <source>
        <dbReference type="SMART" id="SM00634"/>
    </source>
</evidence>
<dbReference type="Pfam" id="PF13385">
    <property type="entry name" value="Laminin_G_3"/>
    <property type="match status" value="1"/>
</dbReference>
<dbReference type="Gene3D" id="2.60.120.560">
    <property type="entry name" value="Exo-inulinase, domain 1"/>
    <property type="match status" value="1"/>
</dbReference>
<dbReference type="SUPFAM" id="SSF49373">
    <property type="entry name" value="Invasin/intimin cell-adhesion fragments"/>
    <property type="match status" value="3"/>
</dbReference>
<dbReference type="SUPFAM" id="SSF49899">
    <property type="entry name" value="Concanavalin A-like lectins/glucanases"/>
    <property type="match status" value="1"/>
</dbReference>
<dbReference type="Proteomes" id="UP000229307">
    <property type="component" value="Unassembled WGS sequence"/>
</dbReference>
<feature type="domain" description="Big-1" evidence="2">
    <location>
        <begin position="568"/>
        <end position="658"/>
    </location>
</feature>
<dbReference type="InterPro" id="IPR013783">
    <property type="entry name" value="Ig-like_fold"/>
</dbReference>
<proteinExistence type="inferred from homology"/>